<comment type="caution">
    <text evidence="1">The sequence shown here is derived from an EMBL/GenBank/DDBJ whole genome shotgun (WGS) entry which is preliminary data.</text>
</comment>
<dbReference type="EMBL" id="BARS01010543">
    <property type="protein sequence ID" value="GAF94742.1"/>
    <property type="molecule type" value="Genomic_DNA"/>
</dbReference>
<feature type="non-terminal residue" evidence="1">
    <location>
        <position position="1"/>
    </location>
</feature>
<proteinExistence type="predicted"/>
<reference evidence="1" key="1">
    <citation type="journal article" date="2014" name="Front. Microbiol.">
        <title>High frequency of phylogenetically diverse reductive dehalogenase-homologous genes in deep subseafloor sedimentary metagenomes.</title>
        <authorList>
            <person name="Kawai M."/>
            <person name="Futagami T."/>
            <person name="Toyoda A."/>
            <person name="Takaki Y."/>
            <person name="Nishi S."/>
            <person name="Hori S."/>
            <person name="Arai W."/>
            <person name="Tsubouchi T."/>
            <person name="Morono Y."/>
            <person name="Uchiyama I."/>
            <person name="Ito T."/>
            <person name="Fujiyama A."/>
            <person name="Inagaki F."/>
            <person name="Takami H."/>
        </authorList>
    </citation>
    <scope>NUCLEOTIDE SEQUENCE</scope>
    <source>
        <strain evidence="1">Expedition CK06-06</strain>
    </source>
</reference>
<name>X0U2W5_9ZZZZ</name>
<evidence type="ECO:0000313" key="1">
    <source>
        <dbReference type="EMBL" id="GAF94742.1"/>
    </source>
</evidence>
<gene>
    <name evidence="1" type="ORF">S01H1_19504</name>
</gene>
<dbReference type="AlphaFoldDB" id="X0U2W5"/>
<organism evidence="1">
    <name type="scientific">marine sediment metagenome</name>
    <dbReference type="NCBI Taxonomy" id="412755"/>
    <lineage>
        <taxon>unclassified sequences</taxon>
        <taxon>metagenomes</taxon>
        <taxon>ecological metagenomes</taxon>
    </lineage>
</organism>
<protein>
    <submittedName>
        <fullName evidence="1">Uncharacterized protein</fullName>
    </submittedName>
</protein>
<accession>X0U2W5</accession>
<sequence>AYHTSRQELMPTQKLVGLANYPGLAFLSLEAKDFLRGSVVVCH</sequence>